<feature type="region of interest" description="Disordered" evidence="17">
    <location>
        <begin position="424"/>
        <end position="448"/>
    </location>
</feature>
<evidence type="ECO:0000256" key="4">
    <source>
        <dbReference type="ARBA" id="ARBA00022692"/>
    </source>
</evidence>
<keyword evidence="7 18" id="KW-1133">Transmembrane helix</keyword>
<evidence type="ECO:0000256" key="3">
    <source>
        <dbReference type="ARBA" id="ARBA00022679"/>
    </source>
</evidence>
<keyword evidence="6" id="KW-0573">Peptidoglycan synthesis</keyword>
<dbReference type="InterPro" id="IPR001182">
    <property type="entry name" value="FtsW/RodA"/>
</dbReference>
<comment type="catalytic activity">
    <reaction evidence="15">
        <text>[GlcNAc-(1-&gt;4)-Mur2Ac(oyl-L-Ala-gamma-D-Glu-L-Lys-D-Ala-D-Ala)](n)-di-trans,octa-cis-undecaprenyl diphosphate + beta-D-GlcNAc-(1-&gt;4)-Mur2Ac(oyl-L-Ala-gamma-D-Glu-L-Lys-D-Ala-D-Ala)-di-trans,octa-cis-undecaprenyl diphosphate = [GlcNAc-(1-&gt;4)-Mur2Ac(oyl-L-Ala-gamma-D-Glu-L-Lys-D-Ala-D-Ala)](n+1)-di-trans,octa-cis-undecaprenyl diphosphate + di-trans,octa-cis-undecaprenyl diphosphate + H(+)</text>
        <dbReference type="Rhea" id="RHEA:23708"/>
        <dbReference type="Rhea" id="RHEA-COMP:9602"/>
        <dbReference type="Rhea" id="RHEA-COMP:9603"/>
        <dbReference type="ChEBI" id="CHEBI:15378"/>
        <dbReference type="ChEBI" id="CHEBI:58405"/>
        <dbReference type="ChEBI" id="CHEBI:60033"/>
        <dbReference type="ChEBI" id="CHEBI:78435"/>
        <dbReference type="EC" id="2.4.99.28"/>
    </reaction>
</comment>
<proteinExistence type="inferred from homology"/>
<keyword evidence="8 18" id="KW-0472">Membrane</keyword>
<feature type="transmembrane region" description="Helical" evidence="18">
    <location>
        <begin position="126"/>
        <end position="145"/>
    </location>
</feature>
<feature type="region of interest" description="Disordered" evidence="17">
    <location>
        <begin position="1"/>
        <end position="47"/>
    </location>
</feature>
<dbReference type="GO" id="GO:0032153">
    <property type="term" value="C:cell division site"/>
    <property type="evidence" value="ECO:0007669"/>
    <property type="project" value="TreeGrafter"/>
</dbReference>
<dbReference type="Proteomes" id="UP000824160">
    <property type="component" value="Unassembled WGS sequence"/>
</dbReference>
<protein>
    <recommendedName>
        <fullName evidence="12">Probable peptidoglycan glycosyltransferase FtsW</fullName>
        <ecNumber evidence="14">2.4.99.28</ecNumber>
    </recommendedName>
    <alternativeName>
        <fullName evidence="13">Cell division protein FtsW</fullName>
    </alternativeName>
    <alternativeName>
        <fullName evidence="10">Cell wall polymerase</fullName>
    </alternativeName>
    <alternativeName>
        <fullName evidence="9">Peptidoglycan polymerase</fullName>
    </alternativeName>
</protein>
<comment type="caution">
    <text evidence="19">The sequence shown here is derived from an EMBL/GenBank/DDBJ whole genome shotgun (WGS) entry which is preliminary data.</text>
</comment>
<evidence type="ECO:0000256" key="14">
    <source>
        <dbReference type="ARBA" id="ARBA00044770"/>
    </source>
</evidence>
<feature type="transmembrane region" description="Helical" evidence="18">
    <location>
        <begin position="169"/>
        <end position="187"/>
    </location>
</feature>
<keyword evidence="5" id="KW-0133">Cell shape</keyword>
<dbReference type="PANTHER" id="PTHR30474">
    <property type="entry name" value="CELL CYCLE PROTEIN"/>
    <property type="match status" value="1"/>
</dbReference>
<dbReference type="GO" id="GO:0008360">
    <property type="term" value="P:regulation of cell shape"/>
    <property type="evidence" value="ECO:0007669"/>
    <property type="project" value="UniProtKB-KW"/>
</dbReference>
<evidence type="ECO:0000313" key="19">
    <source>
        <dbReference type="EMBL" id="HIT93977.1"/>
    </source>
</evidence>
<keyword evidence="4 18" id="KW-0812">Transmembrane</keyword>
<feature type="compositionally biased region" description="Basic and acidic residues" evidence="17">
    <location>
        <begin position="424"/>
        <end position="436"/>
    </location>
</feature>
<reference evidence="19" key="2">
    <citation type="journal article" date="2021" name="PeerJ">
        <title>Extensive microbial diversity within the chicken gut microbiome revealed by metagenomics and culture.</title>
        <authorList>
            <person name="Gilroy R."/>
            <person name="Ravi A."/>
            <person name="Getino M."/>
            <person name="Pursley I."/>
            <person name="Horton D.L."/>
            <person name="Alikhan N.F."/>
            <person name="Baker D."/>
            <person name="Gharbi K."/>
            <person name="Hall N."/>
            <person name="Watson M."/>
            <person name="Adriaenssens E.M."/>
            <person name="Foster-Nyarko E."/>
            <person name="Jarju S."/>
            <person name="Secka A."/>
            <person name="Antonio M."/>
            <person name="Oren A."/>
            <person name="Chaudhuri R.R."/>
            <person name="La Ragione R."/>
            <person name="Hildebrand F."/>
            <person name="Pallen M.J."/>
        </authorList>
    </citation>
    <scope>NUCLEOTIDE SEQUENCE</scope>
    <source>
        <strain evidence="19">ChiBcec7-5410</strain>
    </source>
</reference>
<dbReference type="GO" id="GO:0005886">
    <property type="term" value="C:plasma membrane"/>
    <property type="evidence" value="ECO:0007669"/>
    <property type="project" value="TreeGrafter"/>
</dbReference>
<keyword evidence="2" id="KW-0328">Glycosyltransferase</keyword>
<organism evidence="19 20">
    <name type="scientific">Candidatus Faecivivens stercoripullorum</name>
    <dbReference type="NCBI Taxonomy" id="2840805"/>
    <lineage>
        <taxon>Bacteria</taxon>
        <taxon>Bacillati</taxon>
        <taxon>Bacillota</taxon>
        <taxon>Clostridia</taxon>
        <taxon>Eubacteriales</taxon>
        <taxon>Oscillospiraceae</taxon>
        <taxon>Oscillospiraceae incertae sedis</taxon>
        <taxon>Candidatus Faecivivens</taxon>
    </lineage>
</organism>
<dbReference type="GO" id="GO:0015648">
    <property type="term" value="F:lipid-linked peptidoglycan transporter activity"/>
    <property type="evidence" value="ECO:0007669"/>
    <property type="project" value="TreeGrafter"/>
</dbReference>
<evidence type="ECO:0000256" key="16">
    <source>
        <dbReference type="ARBA" id="ARBA00049966"/>
    </source>
</evidence>
<feature type="compositionally biased region" description="Polar residues" evidence="17">
    <location>
        <begin position="1"/>
        <end position="12"/>
    </location>
</feature>
<comment type="function">
    <text evidence="16">Peptidoglycan polymerase that is essential for cell division.</text>
</comment>
<sequence length="448" mass="48853">MTPTRTGSSGRNSAAGRNPSSRTRRRSTGRNTRSSKSMRSQISQKPARAKKAKLGRIDISFFFLVIVLVTIGLIMVFSASYATSLYENDSGLTLVKKQAMFVVMGLVAMYLLSYIPYQLYFRLYKLVYFGCLGLTALALAFPNAGNASTSGARRWISLGPLGTFQPSELMKFGLIIVFAALISINYRQMNTFKKGIVPFFAYLIPVLGVIALQRHMSCIMLMVLICGAMMFIAGSKVYYLVGLVPIGLLGLVILQAMGFNYIGTRIDTWMDPFSDITGSTWQVVQSIYAIGSGGLFGVGLGNSTQKFLWVSEPQNDFIFAIVCEELGLIGALAIILLFILFVASGFSIAMRAPDKFSSMVVFGVVFQFGIQALLNIAVVSNAMPTTGIPLPFFSAGGSATLMQLGQIGVVLNISRYCRPAISRKKDPEKPEAKKNEQSSIKIISSRDL</sequence>
<evidence type="ECO:0000256" key="18">
    <source>
        <dbReference type="SAM" id="Phobius"/>
    </source>
</evidence>
<reference evidence="19" key="1">
    <citation type="submission" date="2020-10" db="EMBL/GenBank/DDBJ databases">
        <authorList>
            <person name="Gilroy R."/>
        </authorList>
    </citation>
    <scope>NUCLEOTIDE SEQUENCE</scope>
    <source>
        <strain evidence="19">ChiBcec7-5410</strain>
    </source>
</reference>
<feature type="transmembrane region" description="Helical" evidence="18">
    <location>
        <begin position="99"/>
        <end position="119"/>
    </location>
</feature>
<evidence type="ECO:0000256" key="9">
    <source>
        <dbReference type="ARBA" id="ARBA00032370"/>
    </source>
</evidence>
<comment type="subcellular location">
    <subcellularLocation>
        <location evidence="1">Membrane</location>
        <topology evidence="1">Multi-pass membrane protein</topology>
    </subcellularLocation>
</comment>
<evidence type="ECO:0000256" key="12">
    <source>
        <dbReference type="ARBA" id="ARBA00041185"/>
    </source>
</evidence>
<evidence type="ECO:0000256" key="1">
    <source>
        <dbReference type="ARBA" id="ARBA00004141"/>
    </source>
</evidence>
<name>A0A9D1H4U3_9FIRM</name>
<evidence type="ECO:0000256" key="5">
    <source>
        <dbReference type="ARBA" id="ARBA00022960"/>
    </source>
</evidence>
<feature type="transmembrane region" description="Helical" evidence="18">
    <location>
        <begin position="392"/>
        <end position="414"/>
    </location>
</feature>
<accession>A0A9D1H4U3</accession>
<keyword evidence="3" id="KW-0808">Transferase</keyword>
<dbReference type="GO" id="GO:0009252">
    <property type="term" value="P:peptidoglycan biosynthetic process"/>
    <property type="evidence" value="ECO:0007669"/>
    <property type="project" value="UniProtKB-KW"/>
</dbReference>
<evidence type="ECO:0000256" key="2">
    <source>
        <dbReference type="ARBA" id="ARBA00022676"/>
    </source>
</evidence>
<dbReference type="Pfam" id="PF01098">
    <property type="entry name" value="FTSW_RODA_SPOVE"/>
    <property type="match status" value="1"/>
</dbReference>
<evidence type="ECO:0000256" key="11">
    <source>
        <dbReference type="ARBA" id="ARBA00038053"/>
    </source>
</evidence>
<feature type="transmembrane region" description="Helical" evidence="18">
    <location>
        <begin position="59"/>
        <end position="79"/>
    </location>
</feature>
<evidence type="ECO:0000256" key="10">
    <source>
        <dbReference type="ARBA" id="ARBA00033270"/>
    </source>
</evidence>
<feature type="transmembrane region" description="Helical" evidence="18">
    <location>
        <begin position="238"/>
        <end position="262"/>
    </location>
</feature>
<dbReference type="EMBL" id="DVLW01000058">
    <property type="protein sequence ID" value="HIT93977.1"/>
    <property type="molecule type" value="Genomic_DNA"/>
</dbReference>
<dbReference type="GO" id="GO:0008955">
    <property type="term" value="F:peptidoglycan glycosyltransferase activity"/>
    <property type="evidence" value="ECO:0007669"/>
    <property type="project" value="UniProtKB-EC"/>
</dbReference>
<evidence type="ECO:0000256" key="17">
    <source>
        <dbReference type="SAM" id="MobiDB-lite"/>
    </source>
</evidence>
<evidence type="ECO:0000256" key="6">
    <source>
        <dbReference type="ARBA" id="ARBA00022984"/>
    </source>
</evidence>
<comment type="similarity">
    <text evidence="11">Belongs to the SEDS family. FtsW subfamily.</text>
</comment>
<evidence type="ECO:0000256" key="13">
    <source>
        <dbReference type="ARBA" id="ARBA00041418"/>
    </source>
</evidence>
<keyword evidence="19" id="KW-0132">Cell division</keyword>
<dbReference type="EC" id="2.4.99.28" evidence="14"/>
<evidence type="ECO:0000256" key="8">
    <source>
        <dbReference type="ARBA" id="ARBA00023136"/>
    </source>
</evidence>
<keyword evidence="19" id="KW-0131">Cell cycle</keyword>
<feature type="transmembrane region" description="Helical" evidence="18">
    <location>
        <begin position="360"/>
        <end position="380"/>
    </location>
</feature>
<dbReference type="AlphaFoldDB" id="A0A9D1H4U3"/>
<evidence type="ECO:0000256" key="7">
    <source>
        <dbReference type="ARBA" id="ARBA00022989"/>
    </source>
</evidence>
<dbReference type="GO" id="GO:0051301">
    <property type="term" value="P:cell division"/>
    <property type="evidence" value="ECO:0007669"/>
    <property type="project" value="UniProtKB-KW"/>
</dbReference>
<evidence type="ECO:0000256" key="15">
    <source>
        <dbReference type="ARBA" id="ARBA00049902"/>
    </source>
</evidence>
<feature type="transmembrane region" description="Helical" evidence="18">
    <location>
        <begin position="199"/>
        <end position="232"/>
    </location>
</feature>
<dbReference type="PANTHER" id="PTHR30474:SF2">
    <property type="entry name" value="PEPTIDOGLYCAN GLYCOSYLTRANSFERASE FTSW-RELATED"/>
    <property type="match status" value="1"/>
</dbReference>
<gene>
    <name evidence="19" type="ORF">IAC43_02205</name>
</gene>
<evidence type="ECO:0000313" key="20">
    <source>
        <dbReference type="Proteomes" id="UP000824160"/>
    </source>
</evidence>
<feature type="transmembrane region" description="Helical" evidence="18">
    <location>
        <begin position="326"/>
        <end position="348"/>
    </location>
</feature>